<dbReference type="Proteomes" id="UP000663823">
    <property type="component" value="Unassembled WGS sequence"/>
</dbReference>
<sequence length="158" mass="18753">DIGDQLRTMSSTIDEYKDIGVTLINMAQRYIDTDIIENEITSIDKTWSEYVEYIFDTIDYIQLHQEDLHEFYQLANNLLVLLNEKQIQIKTIKDDELKNFHDEIENLNEQIELLNQKGELLLQSSTIDSNDNQIEHLLETNNIYRYYSTHYDVKIADD</sequence>
<dbReference type="AlphaFoldDB" id="A0A818WQP6"/>
<feature type="coiled-coil region" evidence="1">
    <location>
        <begin position="90"/>
        <end position="124"/>
    </location>
</feature>
<dbReference type="Gene3D" id="1.20.58.60">
    <property type="match status" value="1"/>
</dbReference>
<evidence type="ECO:0000256" key="1">
    <source>
        <dbReference type="SAM" id="Coils"/>
    </source>
</evidence>
<organism evidence="2 3">
    <name type="scientific">Rotaria sordida</name>
    <dbReference type="NCBI Taxonomy" id="392033"/>
    <lineage>
        <taxon>Eukaryota</taxon>
        <taxon>Metazoa</taxon>
        <taxon>Spiralia</taxon>
        <taxon>Gnathifera</taxon>
        <taxon>Rotifera</taxon>
        <taxon>Eurotatoria</taxon>
        <taxon>Bdelloidea</taxon>
        <taxon>Philodinida</taxon>
        <taxon>Philodinidae</taxon>
        <taxon>Rotaria</taxon>
    </lineage>
</organism>
<evidence type="ECO:0000313" key="3">
    <source>
        <dbReference type="Proteomes" id="UP000663823"/>
    </source>
</evidence>
<reference evidence="2" key="1">
    <citation type="submission" date="2021-02" db="EMBL/GenBank/DDBJ databases">
        <authorList>
            <person name="Nowell W R."/>
        </authorList>
    </citation>
    <scope>NUCLEOTIDE SEQUENCE</scope>
</reference>
<accession>A0A818WQP6</accession>
<dbReference type="SUPFAM" id="SSF46966">
    <property type="entry name" value="Spectrin repeat"/>
    <property type="match status" value="1"/>
</dbReference>
<name>A0A818WQP6_9BILA</name>
<feature type="non-terminal residue" evidence="2">
    <location>
        <position position="1"/>
    </location>
</feature>
<proteinExistence type="predicted"/>
<dbReference type="EMBL" id="CAJOAX010001581">
    <property type="protein sequence ID" value="CAF3728251.1"/>
    <property type="molecule type" value="Genomic_DNA"/>
</dbReference>
<evidence type="ECO:0000313" key="2">
    <source>
        <dbReference type="EMBL" id="CAF3728251.1"/>
    </source>
</evidence>
<comment type="caution">
    <text evidence="2">The sequence shown here is derived from an EMBL/GenBank/DDBJ whole genome shotgun (WGS) entry which is preliminary data.</text>
</comment>
<protein>
    <submittedName>
        <fullName evidence="2">Uncharacterized protein</fullName>
    </submittedName>
</protein>
<keyword evidence="1" id="KW-0175">Coiled coil</keyword>
<gene>
    <name evidence="2" type="ORF">OTI717_LOCUS14273</name>
</gene>